<dbReference type="Gene3D" id="3.40.250.10">
    <property type="entry name" value="Rhodanese-like domain"/>
    <property type="match status" value="1"/>
</dbReference>
<dbReference type="GO" id="GO:0005737">
    <property type="term" value="C:cytoplasm"/>
    <property type="evidence" value="ECO:0007669"/>
    <property type="project" value="TreeGrafter"/>
</dbReference>
<dbReference type="FunFam" id="3.40.250.10:FF:000021">
    <property type="entry name" value="M-phase inducer phosphatase cdc-25.2"/>
    <property type="match status" value="1"/>
</dbReference>
<feature type="region of interest" description="Disordered" evidence="11">
    <location>
        <begin position="522"/>
        <end position="544"/>
    </location>
</feature>
<evidence type="ECO:0000256" key="6">
    <source>
        <dbReference type="ARBA" id="ARBA00022912"/>
    </source>
</evidence>
<proteinExistence type="inferred from homology"/>
<dbReference type="InterPro" id="IPR036873">
    <property type="entry name" value="Rhodanese-like_dom_sf"/>
</dbReference>
<feature type="region of interest" description="Disordered" evidence="11">
    <location>
        <begin position="245"/>
        <end position="267"/>
    </location>
</feature>
<name>A0A1G4JUM9_9SACH</name>
<dbReference type="EMBL" id="LT598457">
    <property type="protein sequence ID" value="SCU94524.1"/>
    <property type="molecule type" value="Genomic_DNA"/>
</dbReference>
<accession>A0A1G4JUM9</accession>
<feature type="region of interest" description="Disordered" evidence="11">
    <location>
        <begin position="471"/>
        <end position="495"/>
    </location>
</feature>
<dbReference type="STRING" id="1266660.A0A1G4JUM9"/>
<evidence type="ECO:0000256" key="1">
    <source>
        <dbReference type="ARBA" id="ARBA00011065"/>
    </source>
</evidence>
<dbReference type="GO" id="GO:0005634">
    <property type="term" value="C:nucleus"/>
    <property type="evidence" value="ECO:0007669"/>
    <property type="project" value="TreeGrafter"/>
</dbReference>
<dbReference type="PRINTS" id="PR00716">
    <property type="entry name" value="MPIPHPHTASE"/>
</dbReference>
<dbReference type="SMART" id="SM00450">
    <property type="entry name" value="RHOD"/>
    <property type="match status" value="1"/>
</dbReference>
<dbReference type="InterPro" id="IPR000751">
    <property type="entry name" value="MPI_Phosphatase"/>
</dbReference>
<feature type="compositionally biased region" description="Low complexity" evidence="11">
    <location>
        <begin position="485"/>
        <end position="495"/>
    </location>
</feature>
<dbReference type="Proteomes" id="UP000190274">
    <property type="component" value="Chromosome G"/>
</dbReference>
<feature type="domain" description="Rhodanese" evidence="12">
    <location>
        <begin position="310"/>
        <end position="419"/>
    </location>
</feature>
<dbReference type="EC" id="3.1.3.48" evidence="2 10"/>
<keyword evidence="14" id="KW-1185">Reference proteome</keyword>
<gene>
    <name evidence="13" type="ORF">LADA_0G09054G</name>
</gene>
<evidence type="ECO:0000313" key="13">
    <source>
        <dbReference type="EMBL" id="SCU94524.1"/>
    </source>
</evidence>
<comment type="catalytic activity">
    <reaction evidence="8 10">
        <text>O-phospho-L-tyrosyl-[protein] + H2O = L-tyrosyl-[protein] + phosphate</text>
        <dbReference type="Rhea" id="RHEA:10684"/>
        <dbReference type="Rhea" id="RHEA-COMP:10136"/>
        <dbReference type="Rhea" id="RHEA-COMP:20101"/>
        <dbReference type="ChEBI" id="CHEBI:15377"/>
        <dbReference type="ChEBI" id="CHEBI:43474"/>
        <dbReference type="ChEBI" id="CHEBI:46858"/>
        <dbReference type="ChEBI" id="CHEBI:61978"/>
        <dbReference type="EC" id="3.1.3.48"/>
    </reaction>
</comment>
<dbReference type="Pfam" id="PF00581">
    <property type="entry name" value="Rhodanese"/>
    <property type="match status" value="1"/>
</dbReference>
<evidence type="ECO:0000256" key="10">
    <source>
        <dbReference type="RuleBase" id="RU368028"/>
    </source>
</evidence>
<dbReference type="CDD" id="cd01530">
    <property type="entry name" value="Cdc25"/>
    <property type="match status" value="1"/>
</dbReference>
<comment type="function">
    <text evidence="10">Tyrosine protein phosphatase which functions as a dosage-dependent inducer of mitotic progression.</text>
</comment>
<organism evidence="13 14">
    <name type="scientific">Lachancea dasiensis</name>
    <dbReference type="NCBI Taxonomy" id="1072105"/>
    <lineage>
        <taxon>Eukaryota</taxon>
        <taxon>Fungi</taxon>
        <taxon>Dikarya</taxon>
        <taxon>Ascomycota</taxon>
        <taxon>Saccharomycotina</taxon>
        <taxon>Saccharomycetes</taxon>
        <taxon>Saccharomycetales</taxon>
        <taxon>Saccharomycetaceae</taxon>
        <taxon>Lachancea</taxon>
    </lineage>
</organism>
<keyword evidence="6 10" id="KW-0904">Protein phosphatase</keyword>
<dbReference type="PANTHER" id="PTHR10828:SF17">
    <property type="entry name" value="PROTEIN-TYROSINE-PHOSPHATASE"/>
    <property type="match status" value="1"/>
</dbReference>
<feature type="region of interest" description="Disordered" evidence="11">
    <location>
        <begin position="160"/>
        <end position="226"/>
    </location>
</feature>
<dbReference type="PANTHER" id="PTHR10828">
    <property type="entry name" value="M-PHASE INDUCER PHOSPHATASE DUAL SPECIFICITY PHOSPHATASE CDC25"/>
    <property type="match status" value="1"/>
</dbReference>
<evidence type="ECO:0000313" key="14">
    <source>
        <dbReference type="Proteomes" id="UP000190274"/>
    </source>
</evidence>
<dbReference type="GO" id="GO:0000086">
    <property type="term" value="P:G2/M transition of mitotic cell cycle"/>
    <property type="evidence" value="ECO:0007669"/>
    <property type="project" value="TreeGrafter"/>
</dbReference>
<evidence type="ECO:0000256" key="11">
    <source>
        <dbReference type="SAM" id="MobiDB-lite"/>
    </source>
</evidence>
<evidence type="ECO:0000256" key="5">
    <source>
        <dbReference type="ARBA" id="ARBA00022801"/>
    </source>
</evidence>
<keyword evidence="4 10" id="KW-0498">Mitosis</keyword>
<feature type="compositionally biased region" description="Polar residues" evidence="11">
    <location>
        <begin position="182"/>
        <end position="202"/>
    </location>
</feature>
<keyword evidence="3 10" id="KW-0132">Cell division</keyword>
<dbReference type="SUPFAM" id="SSF52821">
    <property type="entry name" value="Rhodanese/Cell cycle control phosphatase"/>
    <property type="match status" value="1"/>
</dbReference>
<dbReference type="AlphaFoldDB" id="A0A1G4JUM9"/>
<reference evidence="14" key="1">
    <citation type="submission" date="2016-03" db="EMBL/GenBank/DDBJ databases">
        <authorList>
            <person name="Devillers H."/>
        </authorList>
    </citation>
    <scope>NUCLEOTIDE SEQUENCE [LARGE SCALE GENOMIC DNA]</scope>
</reference>
<dbReference type="GO" id="GO:0051301">
    <property type="term" value="P:cell division"/>
    <property type="evidence" value="ECO:0007669"/>
    <property type="project" value="UniProtKB-UniRule"/>
</dbReference>
<keyword evidence="7 10" id="KW-0131">Cell cycle</keyword>
<evidence type="ECO:0000256" key="8">
    <source>
        <dbReference type="ARBA" id="ARBA00051722"/>
    </source>
</evidence>
<evidence type="ECO:0000256" key="3">
    <source>
        <dbReference type="ARBA" id="ARBA00022618"/>
    </source>
</evidence>
<dbReference type="GO" id="GO:0004725">
    <property type="term" value="F:protein tyrosine phosphatase activity"/>
    <property type="evidence" value="ECO:0007669"/>
    <property type="project" value="UniProtKB-UniRule"/>
</dbReference>
<dbReference type="InterPro" id="IPR001763">
    <property type="entry name" value="Rhodanese-like_dom"/>
</dbReference>
<evidence type="ECO:0000256" key="9">
    <source>
        <dbReference type="ARBA" id="ARBA00067190"/>
    </source>
</evidence>
<comment type="similarity">
    <text evidence="1 10">Belongs to the MPI phosphatase family.</text>
</comment>
<feature type="compositionally biased region" description="Low complexity" evidence="11">
    <location>
        <begin position="522"/>
        <end position="535"/>
    </location>
</feature>
<sequence>MGLIMFYCKIVHGARYANLGKGIQAVLNLCEPTSATSLQETGVMSNPKGLVKRAKNSGLAMSLQEGGSFLKSISLLKGMGRKPHKDRKSDSTQADGNANCDKIESSGCLFVDTKYSTTYRKPNLELETQSIEVSSAESSPSCDEDAYCISPVVKQAFPDSCQPSMQGHLPSKDTRKPKLRRSNSGTASTTLIASRDTGANSLRSKRQFRGQQHGIKKDSTNPQGSLVRSNLRRIHSMYASQKEFSQGYSATEKTPLDESQVSTSPECPTYQSRLEYSGIRYHIDEKTDDKFPRIDVETLVEIMDGGFRQHYQDVYVVDCRFEYEYRGGHIGVAININSQSALESKFIHNRKTVCTHELPPLIIFHCEFSSYRGPIMASHLRNCDRVLNYDSYPKLHYPDILIVDGGYKSFFDKYQSLCFPRRYIGMDSQEHIDLCEAEMEKFRINSKRIVTRANSFQSLNKSFVSSRSKLVLGPNEKNPNQTLFSNNKWNSSNSSKPALPFPYEAPPKLSLSHYCDAEDYGSPTSLTSSNNSSGPMFMEELRDDTGSTDLDNISLDESNVAHPFRGAMASTLAFKSTKRSLFGSILKEEDDDNDVYPNLKHNTKN</sequence>
<evidence type="ECO:0000256" key="7">
    <source>
        <dbReference type="ARBA" id="ARBA00023306"/>
    </source>
</evidence>
<dbReference type="GO" id="GO:0110032">
    <property type="term" value="P:positive regulation of G2/MI transition of meiotic cell cycle"/>
    <property type="evidence" value="ECO:0007669"/>
    <property type="project" value="TreeGrafter"/>
</dbReference>
<evidence type="ECO:0000256" key="4">
    <source>
        <dbReference type="ARBA" id="ARBA00022776"/>
    </source>
</evidence>
<dbReference type="PROSITE" id="PS50206">
    <property type="entry name" value="RHODANESE_3"/>
    <property type="match status" value="1"/>
</dbReference>
<keyword evidence="5 10" id="KW-0378">Hydrolase</keyword>
<dbReference type="GO" id="GO:0010971">
    <property type="term" value="P:positive regulation of G2/M transition of mitotic cell cycle"/>
    <property type="evidence" value="ECO:0007669"/>
    <property type="project" value="TreeGrafter"/>
</dbReference>
<dbReference type="OrthoDB" id="26523at2759"/>
<evidence type="ECO:0000259" key="12">
    <source>
        <dbReference type="PROSITE" id="PS50206"/>
    </source>
</evidence>
<protein>
    <recommendedName>
        <fullName evidence="9 10">M-phase inducer phosphatase</fullName>
        <ecNumber evidence="2 10">3.1.3.48</ecNumber>
    </recommendedName>
</protein>
<evidence type="ECO:0000256" key="2">
    <source>
        <dbReference type="ARBA" id="ARBA00013064"/>
    </source>
</evidence>